<reference evidence="4 5" key="1">
    <citation type="submission" date="2017-08" db="EMBL/GenBank/DDBJ databases">
        <title>Phylogentic analysis of Mycobacterium avium complex whole genomes.</title>
        <authorList>
            <person name="Caverly L.J."/>
            <person name="Spilker T."/>
            <person name="LiPuma J."/>
        </authorList>
    </citation>
    <scope>NUCLEOTIDE SEQUENCE [LARGE SCALE GENOMIC DNA]</scope>
    <source>
        <strain evidence="4 5">FLAC0026</strain>
    </source>
</reference>
<dbReference type="GO" id="GO:0016616">
    <property type="term" value="F:oxidoreductase activity, acting on the CH-OH group of donors, NAD or NADP as acceptor"/>
    <property type="evidence" value="ECO:0007669"/>
    <property type="project" value="TreeGrafter"/>
</dbReference>
<dbReference type="PANTHER" id="PTHR42760:SF133">
    <property type="entry name" value="3-OXOACYL-[ACYL-CARRIER-PROTEIN] REDUCTASE"/>
    <property type="match status" value="1"/>
</dbReference>
<sequence length="276" mass="28467">MSEELEGKVAIVTGAARGIGAAIARRLSAAGAAVVMTDLARVELHSAAAQLLGPSTTVAVDLTAAGAPDAVVDAAVRDYGRLDIVVNNAGYTWDGPIHTMSDEQFQAMLDIHTVTPFRLLRAAAKPMRTAAKEELAASRLAHRKVVNVVSLAGLMGQGGQVNYSAAKGATIAMTKALAKEWGHLGINVNAVAPGFIETRLTADPEAGNRIEVAGRAHQLGISEAVRRNAVATNPLGRVGSPAEIAEAVAWLASPASDYVQGHVLTVSGGQIGGMTW</sequence>
<dbReference type="Gene3D" id="3.40.50.720">
    <property type="entry name" value="NAD(P)-binding Rossmann-like Domain"/>
    <property type="match status" value="1"/>
</dbReference>
<accession>A0AAC9YLZ0</accession>
<gene>
    <name evidence="4" type="ORF">CKJ54_19295</name>
</gene>
<evidence type="ECO:0000313" key="5">
    <source>
        <dbReference type="Proteomes" id="UP000216246"/>
    </source>
</evidence>
<dbReference type="InterPro" id="IPR057326">
    <property type="entry name" value="KR_dom"/>
</dbReference>
<organism evidence="4 5">
    <name type="scientific">Mycobacterium marseillense</name>
    <dbReference type="NCBI Taxonomy" id="701042"/>
    <lineage>
        <taxon>Bacteria</taxon>
        <taxon>Bacillati</taxon>
        <taxon>Actinomycetota</taxon>
        <taxon>Actinomycetes</taxon>
        <taxon>Mycobacteriales</taxon>
        <taxon>Mycobacteriaceae</taxon>
        <taxon>Mycobacterium</taxon>
        <taxon>Mycobacterium avium complex (MAC)</taxon>
    </lineage>
</organism>
<evidence type="ECO:0000313" key="4">
    <source>
        <dbReference type="EMBL" id="ASW91768.1"/>
    </source>
</evidence>
<dbReference type="GO" id="GO:0048038">
    <property type="term" value="F:quinone binding"/>
    <property type="evidence" value="ECO:0007669"/>
    <property type="project" value="TreeGrafter"/>
</dbReference>
<evidence type="ECO:0000259" key="3">
    <source>
        <dbReference type="SMART" id="SM00822"/>
    </source>
</evidence>
<protein>
    <submittedName>
        <fullName evidence="4">3-oxoacyl-ACP reductase</fullName>
    </submittedName>
</protein>
<dbReference type="AlphaFoldDB" id="A0AAC9YLZ0"/>
<dbReference type="PANTHER" id="PTHR42760">
    <property type="entry name" value="SHORT-CHAIN DEHYDROGENASES/REDUCTASES FAMILY MEMBER"/>
    <property type="match status" value="1"/>
</dbReference>
<evidence type="ECO:0000256" key="2">
    <source>
        <dbReference type="ARBA" id="ARBA00023002"/>
    </source>
</evidence>
<keyword evidence="2" id="KW-0560">Oxidoreductase</keyword>
<dbReference type="KEGG" id="mmal:CKJ54_19295"/>
<dbReference type="Pfam" id="PF13561">
    <property type="entry name" value="adh_short_C2"/>
    <property type="match status" value="1"/>
</dbReference>
<dbReference type="PRINTS" id="PR00081">
    <property type="entry name" value="GDHRDH"/>
</dbReference>
<dbReference type="PRINTS" id="PR00080">
    <property type="entry name" value="SDRFAMILY"/>
</dbReference>
<dbReference type="GO" id="GO:0006633">
    <property type="term" value="P:fatty acid biosynthetic process"/>
    <property type="evidence" value="ECO:0007669"/>
    <property type="project" value="TreeGrafter"/>
</dbReference>
<dbReference type="FunFam" id="3.40.50.720:FF:000084">
    <property type="entry name" value="Short-chain dehydrogenase reductase"/>
    <property type="match status" value="1"/>
</dbReference>
<dbReference type="InterPro" id="IPR002347">
    <property type="entry name" value="SDR_fam"/>
</dbReference>
<dbReference type="InterPro" id="IPR020904">
    <property type="entry name" value="Sc_DH/Rdtase_CS"/>
</dbReference>
<evidence type="ECO:0000256" key="1">
    <source>
        <dbReference type="ARBA" id="ARBA00006484"/>
    </source>
</evidence>
<dbReference type="PROSITE" id="PS00061">
    <property type="entry name" value="ADH_SHORT"/>
    <property type="match status" value="1"/>
</dbReference>
<name>A0AAC9YLZ0_9MYCO</name>
<dbReference type="Proteomes" id="UP000216246">
    <property type="component" value="Chromosome"/>
</dbReference>
<dbReference type="EMBL" id="CP023147">
    <property type="protein sequence ID" value="ASW91768.1"/>
    <property type="molecule type" value="Genomic_DNA"/>
</dbReference>
<dbReference type="RefSeq" id="WP_095577696.1">
    <property type="nucleotide sequence ID" value="NZ_CP023147.1"/>
</dbReference>
<dbReference type="SUPFAM" id="SSF51735">
    <property type="entry name" value="NAD(P)-binding Rossmann-fold domains"/>
    <property type="match status" value="1"/>
</dbReference>
<dbReference type="SMART" id="SM00822">
    <property type="entry name" value="PKS_KR"/>
    <property type="match status" value="1"/>
</dbReference>
<comment type="similarity">
    <text evidence="1">Belongs to the short-chain dehydrogenases/reductases (SDR) family.</text>
</comment>
<dbReference type="InterPro" id="IPR036291">
    <property type="entry name" value="NAD(P)-bd_dom_sf"/>
</dbReference>
<feature type="domain" description="Ketoreductase" evidence="3">
    <location>
        <begin position="8"/>
        <end position="199"/>
    </location>
</feature>
<proteinExistence type="inferred from homology"/>